<proteinExistence type="inferred from homology"/>
<keyword evidence="8 10" id="KW-0975">Bacterial flagellum</keyword>
<keyword evidence="7 10" id="KW-0472">Membrane</keyword>
<evidence type="ECO:0000256" key="9">
    <source>
        <dbReference type="NCBIfam" id="TIGR01400"/>
    </source>
</evidence>
<evidence type="ECO:0000256" key="8">
    <source>
        <dbReference type="ARBA" id="ARBA00023143"/>
    </source>
</evidence>
<gene>
    <name evidence="11" type="ORF">FD145_1348</name>
</gene>
<keyword evidence="5 10" id="KW-0812">Transmembrane</keyword>
<dbReference type="GO" id="GO:0009425">
    <property type="term" value="C:bacterial-type flagellum basal body"/>
    <property type="evidence" value="ECO:0007669"/>
    <property type="project" value="UniProtKB-SubCell"/>
</dbReference>
<protein>
    <recommendedName>
        <fullName evidence="3 9">Flagellar biosynthetic protein FliR</fullName>
    </recommendedName>
</protein>
<comment type="subcellular location">
    <subcellularLocation>
        <location evidence="10">Cell membrane</location>
        <topology evidence="10">Multi-pass membrane protein</topology>
    </subcellularLocation>
    <subcellularLocation>
        <location evidence="10">Bacterial flagellum basal body</location>
    </subcellularLocation>
</comment>
<dbReference type="PANTHER" id="PTHR30065">
    <property type="entry name" value="FLAGELLAR BIOSYNTHETIC PROTEIN FLIR"/>
    <property type="match status" value="1"/>
</dbReference>
<dbReference type="InterPro" id="IPR006303">
    <property type="entry name" value="FliR"/>
</dbReference>
<evidence type="ECO:0000256" key="6">
    <source>
        <dbReference type="ARBA" id="ARBA00022989"/>
    </source>
</evidence>
<feature type="transmembrane region" description="Helical" evidence="10">
    <location>
        <begin position="39"/>
        <end position="58"/>
    </location>
</feature>
<dbReference type="GO" id="GO:0005886">
    <property type="term" value="C:plasma membrane"/>
    <property type="evidence" value="ECO:0007669"/>
    <property type="project" value="UniProtKB-SubCell"/>
</dbReference>
<dbReference type="Pfam" id="PF01311">
    <property type="entry name" value="Bac_export_1"/>
    <property type="match status" value="1"/>
</dbReference>
<dbReference type="EMBL" id="WPAF01000029">
    <property type="protein sequence ID" value="KAF0133330.1"/>
    <property type="molecule type" value="Genomic_DNA"/>
</dbReference>
<keyword evidence="6 10" id="KW-1133">Transmembrane helix</keyword>
<feature type="transmembrane region" description="Helical" evidence="10">
    <location>
        <begin position="174"/>
        <end position="200"/>
    </location>
</feature>
<evidence type="ECO:0000256" key="2">
    <source>
        <dbReference type="ARBA" id="ARBA00009772"/>
    </source>
</evidence>
<keyword evidence="11" id="KW-0282">Flagellum</keyword>
<keyword evidence="4 10" id="KW-1003">Cell membrane</keyword>
<dbReference type="PANTHER" id="PTHR30065:SF1">
    <property type="entry name" value="SURFACE PRESENTATION OF ANTIGENS PROTEIN SPAR"/>
    <property type="match status" value="1"/>
</dbReference>
<keyword evidence="11" id="KW-0966">Cell projection</keyword>
<feature type="transmembrane region" description="Helical" evidence="10">
    <location>
        <begin position="112"/>
        <end position="135"/>
    </location>
</feature>
<dbReference type="GO" id="GO:0006605">
    <property type="term" value="P:protein targeting"/>
    <property type="evidence" value="ECO:0007669"/>
    <property type="project" value="UniProtKB-UniRule"/>
</dbReference>
<sequence>MIITLPQIEVFLLILARISGLFSTAPLFSARSIPSLGKTAIIIWITALMWFVIPVSNFPSSTISFFLAVLTEATLGIILGFAVNIIFIAVQAAGELIDLQMGLSVAQSFDPIFGANISIVGRFILTMALTLFVIFNGHHMLLSIIHQSFRLIPLGGSINITSPKFLSEIISLGTILWSIAIQLAGPIILIIFLSDFAFGIVSRVAPQVNVFMLGFQVKPALGLVGILFILPIMTKYIGGLLAVMAEEALKILGALR</sequence>
<evidence type="ECO:0000256" key="5">
    <source>
        <dbReference type="ARBA" id="ARBA00022692"/>
    </source>
</evidence>
<comment type="function">
    <text evidence="1 10">Role in flagellar biosynthesis.</text>
</comment>
<evidence type="ECO:0000313" key="11">
    <source>
        <dbReference type="EMBL" id="KAF0133330.1"/>
    </source>
</evidence>
<comment type="similarity">
    <text evidence="2 10">Belongs to the FliR/MopE/SpaR family.</text>
</comment>
<accession>A0A833P2T4</accession>
<evidence type="ECO:0000256" key="7">
    <source>
        <dbReference type="ARBA" id="ARBA00023136"/>
    </source>
</evidence>
<name>A0A833P2T4_UNCSA</name>
<reference evidence="11 12" key="1">
    <citation type="submission" date="2019-12" db="EMBL/GenBank/DDBJ databases">
        <authorList>
            <person name="Wolfe R."/>
            <person name="Danczak R."/>
            <person name="Wilkins M."/>
        </authorList>
    </citation>
    <scope>NUCLEOTIDE SEQUENCE [LARGE SCALE GENOMIC DNA]</scope>
    <source>
        <strain evidence="11">X2_MaxBin.013</strain>
    </source>
</reference>
<evidence type="ECO:0000256" key="10">
    <source>
        <dbReference type="RuleBase" id="RU362071"/>
    </source>
</evidence>
<dbReference type="AlphaFoldDB" id="A0A833P2T4"/>
<dbReference type="GO" id="GO:0044780">
    <property type="term" value="P:bacterial-type flagellum assembly"/>
    <property type="evidence" value="ECO:0007669"/>
    <property type="project" value="UniProtKB-UniRule"/>
</dbReference>
<evidence type="ECO:0000313" key="12">
    <source>
        <dbReference type="Proteomes" id="UP000488506"/>
    </source>
</evidence>
<evidence type="ECO:0000256" key="3">
    <source>
        <dbReference type="ARBA" id="ARBA00021717"/>
    </source>
</evidence>
<dbReference type="InterPro" id="IPR002010">
    <property type="entry name" value="T3SS_IM_R"/>
</dbReference>
<feature type="transmembrane region" description="Helical" evidence="10">
    <location>
        <begin position="65"/>
        <end position="92"/>
    </location>
</feature>
<evidence type="ECO:0000256" key="1">
    <source>
        <dbReference type="ARBA" id="ARBA00002578"/>
    </source>
</evidence>
<dbReference type="NCBIfam" id="TIGR01400">
    <property type="entry name" value="fliR"/>
    <property type="match status" value="1"/>
</dbReference>
<dbReference type="PRINTS" id="PR00953">
    <property type="entry name" value="TYPE3IMRPROT"/>
</dbReference>
<evidence type="ECO:0000256" key="4">
    <source>
        <dbReference type="ARBA" id="ARBA00022475"/>
    </source>
</evidence>
<feature type="transmembrane region" description="Helical" evidence="10">
    <location>
        <begin position="220"/>
        <end position="243"/>
    </location>
</feature>
<keyword evidence="11" id="KW-0969">Cilium</keyword>
<comment type="caution">
    <text evidence="11">The sequence shown here is derived from an EMBL/GenBank/DDBJ whole genome shotgun (WGS) entry which is preliminary data.</text>
</comment>
<organism evidence="11 12">
    <name type="scientific">Candidatus Saganbacteria bacterium</name>
    <dbReference type="NCBI Taxonomy" id="2575572"/>
    <lineage>
        <taxon>Bacteria</taxon>
        <taxon>Bacillati</taxon>
        <taxon>Saganbacteria</taxon>
    </lineage>
</organism>
<dbReference type="Proteomes" id="UP000488506">
    <property type="component" value="Unassembled WGS sequence"/>
</dbReference>